<dbReference type="InterPro" id="IPR016718">
    <property type="entry name" value="rRNA_m1G-MeTrfase_A_prd"/>
</dbReference>
<feature type="domain" description="Methyltransferase" evidence="1">
    <location>
        <begin position="92"/>
        <end position="184"/>
    </location>
</feature>
<evidence type="ECO:0000259" key="1">
    <source>
        <dbReference type="Pfam" id="PF13649"/>
    </source>
</evidence>
<dbReference type="Pfam" id="PF13649">
    <property type="entry name" value="Methyltransf_25"/>
    <property type="match status" value="1"/>
</dbReference>
<name>A0ABX5AUP8_9MICO</name>
<evidence type="ECO:0000259" key="2">
    <source>
        <dbReference type="Pfam" id="PF21302"/>
    </source>
</evidence>
<proteinExistence type="predicted"/>
<sequence length="283" mass="29377">MTLQTLAEWLRCPQCAEPLLAREPLALACPAGHSFDVNKRGFVNLVPGGSRMIGDSPAMLDARASFLGAGHFDPVRAALVAAARAAAAPRRIVDAGCGTGYYLDGLLAPGTTASALAMDISPHAVARAVRGGRALLEGADGAVDGLVADIWRPLPLRDASADLVFTVFAPRNLPEFHRALAPNGRLLVVVPTARHIRQLREAGQALDIPAEKAERLQAEAAPLFTAVGRAAVEYDIVVSPADAARLVGMGPSAHHAGAEADAGADAADRTVTVSVDVLSFVPR</sequence>
<evidence type="ECO:0008006" key="5">
    <source>
        <dbReference type="Google" id="ProtNLM"/>
    </source>
</evidence>
<dbReference type="EMBL" id="MPZN01000041">
    <property type="protein sequence ID" value="PPL16961.1"/>
    <property type="molecule type" value="Genomic_DNA"/>
</dbReference>
<comment type="caution">
    <text evidence="3">The sequence shown here is derived from an EMBL/GenBank/DDBJ whole genome shotgun (WGS) entry which is preliminary data.</text>
</comment>
<dbReference type="Pfam" id="PF21302">
    <property type="entry name" value="Zn_ribbon_RlmA"/>
    <property type="match status" value="1"/>
</dbReference>
<reference evidence="3 4" key="1">
    <citation type="journal article" date="2008" name="Int. J. Syst. Evol. Microbiol.">
        <title>Leifsonia pindariensis sp. nov., isolated from the Pindari glacier of the Indian Himalayas, and emended description of the genus Leifsonia.</title>
        <authorList>
            <person name="Reddy G.S."/>
            <person name="Prabagaran S.R."/>
            <person name="Shivaji S."/>
        </authorList>
    </citation>
    <scope>NUCLEOTIDE SEQUENCE [LARGE SCALE GENOMIC DNA]</scope>
    <source>
        <strain evidence="3 4">PON 10</strain>
    </source>
</reference>
<dbReference type="InterPro" id="IPR041698">
    <property type="entry name" value="Methyltransf_25"/>
</dbReference>
<dbReference type="InterPro" id="IPR029063">
    <property type="entry name" value="SAM-dependent_MTases_sf"/>
</dbReference>
<keyword evidence="4" id="KW-1185">Reference proteome</keyword>
<dbReference type="InterPro" id="IPR048647">
    <property type="entry name" value="RlmA_N"/>
</dbReference>
<dbReference type="PIRSF" id="PIRSF018249">
    <property type="entry name" value="MyrA_prd"/>
    <property type="match status" value="1"/>
</dbReference>
<dbReference type="CDD" id="cd02440">
    <property type="entry name" value="AdoMet_MTases"/>
    <property type="match status" value="1"/>
</dbReference>
<dbReference type="RefSeq" id="WP_104476120.1">
    <property type="nucleotide sequence ID" value="NZ_MPZN01000041.1"/>
</dbReference>
<dbReference type="SUPFAM" id="SSF53335">
    <property type="entry name" value="S-adenosyl-L-methionine-dependent methyltransferases"/>
    <property type="match status" value="1"/>
</dbReference>
<accession>A0ABX5AUP8</accession>
<feature type="domain" description="23S rRNA (guanine(745)-N(1))-methyltransferase N-terminal" evidence="2">
    <location>
        <begin position="11"/>
        <end position="47"/>
    </location>
</feature>
<dbReference type="Gene3D" id="3.40.50.150">
    <property type="entry name" value="Vaccinia Virus protein VP39"/>
    <property type="match status" value="1"/>
</dbReference>
<protein>
    <recommendedName>
        <fullName evidence="5">Methyltransferase domain-containing protein</fullName>
    </recommendedName>
</protein>
<gene>
    <name evidence="3" type="ORF">GY24_12125</name>
</gene>
<evidence type="ECO:0000313" key="3">
    <source>
        <dbReference type="EMBL" id="PPL16961.1"/>
    </source>
</evidence>
<organism evidence="3 4">
    <name type="scientific">Microterricola pindariensis</name>
    <dbReference type="NCBI Taxonomy" id="478010"/>
    <lineage>
        <taxon>Bacteria</taxon>
        <taxon>Bacillati</taxon>
        <taxon>Actinomycetota</taxon>
        <taxon>Actinomycetes</taxon>
        <taxon>Micrococcales</taxon>
        <taxon>Microbacteriaceae</taxon>
        <taxon>Microterricola</taxon>
    </lineage>
</organism>
<evidence type="ECO:0000313" key="4">
    <source>
        <dbReference type="Proteomes" id="UP000237755"/>
    </source>
</evidence>
<dbReference type="Proteomes" id="UP000237755">
    <property type="component" value="Unassembled WGS sequence"/>
</dbReference>